<evidence type="ECO:0000313" key="1">
    <source>
        <dbReference type="EMBL" id="OEU09317.1"/>
    </source>
</evidence>
<dbReference type="KEGG" id="fcy:FRACYDRAFT_248741"/>
<organism evidence="1 2">
    <name type="scientific">Fragilariopsis cylindrus CCMP1102</name>
    <dbReference type="NCBI Taxonomy" id="635003"/>
    <lineage>
        <taxon>Eukaryota</taxon>
        <taxon>Sar</taxon>
        <taxon>Stramenopiles</taxon>
        <taxon>Ochrophyta</taxon>
        <taxon>Bacillariophyta</taxon>
        <taxon>Bacillariophyceae</taxon>
        <taxon>Bacillariophycidae</taxon>
        <taxon>Bacillariales</taxon>
        <taxon>Bacillariaceae</taxon>
        <taxon>Fragilariopsis</taxon>
    </lineage>
</organism>
<dbReference type="AlphaFoldDB" id="A0A1E7ETZ5"/>
<protein>
    <submittedName>
        <fullName evidence="1">Uncharacterized protein</fullName>
    </submittedName>
</protein>
<sequence length="106" mass="12090">MPPDVVYATCGHNKHWHATVYPGKWTITDESGVAGWYHGVMTIGLNHYWSHVQTDLYPCYSSHPCLYLFGLLLSFLFFSIENSNLAFDLGAQCSLTNVNHKERVMH</sequence>
<gene>
    <name evidence="1" type="ORF">FRACYDRAFT_248741</name>
</gene>
<proteinExistence type="predicted"/>
<accession>A0A1E7ETZ5</accession>
<dbReference type="EMBL" id="KV784376">
    <property type="protein sequence ID" value="OEU09317.1"/>
    <property type="molecule type" value="Genomic_DNA"/>
</dbReference>
<dbReference type="InParanoid" id="A0A1E7ETZ5"/>
<dbReference type="Proteomes" id="UP000095751">
    <property type="component" value="Unassembled WGS sequence"/>
</dbReference>
<reference evidence="1 2" key="1">
    <citation type="submission" date="2016-09" db="EMBL/GenBank/DDBJ databases">
        <title>Extensive genetic diversity and differential bi-allelic expression allows diatom success in the polar Southern Ocean.</title>
        <authorList>
            <consortium name="DOE Joint Genome Institute"/>
            <person name="Mock T."/>
            <person name="Otillar R.P."/>
            <person name="Strauss J."/>
            <person name="Dupont C."/>
            <person name="Frickenhaus S."/>
            <person name="Maumus F."/>
            <person name="Mcmullan M."/>
            <person name="Sanges R."/>
            <person name="Schmutz J."/>
            <person name="Toseland A."/>
            <person name="Valas R."/>
            <person name="Veluchamy A."/>
            <person name="Ward B.J."/>
            <person name="Allen A."/>
            <person name="Barry K."/>
            <person name="Falciatore A."/>
            <person name="Ferrante M."/>
            <person name="Fortunato A.E."/>
            <person name="Gloeckner G."/>
            <person name="Gruber A."/>
            <person name="Hipkin R."/>
            <person name="Janech M."/>
            <person name="Kroth P."/>
            <person name="Leese F."/>
            <person name="Lindquist E."/>
            <person name="Lyon B.R."/>
            <person name="Martin J."/>
            <person name="Mayer C."/>
            <person name="Parker M."/>
            <person name="Quesneville H."/>
            <person name="Raymond J."/>
            <person name="Uhlig C."/>
            <person name="Valentin K.U."/>
            <person name="Worden A.Z."/>
            <person name="Armbrust E.V."/>
            <person name="Bowler C."/>
            <person name="Green B."/>
            <person name="Moulton V."/>
            <person name="Van Oosterhout C."/>
            <person name="Grigoriev I."/>
        </authorList>
    </citation>
    <scope>NUCLEOTIDE SEQUENCE [LARGE SCALE GENOMIC DNA]</scope>
    <source>
        <strain evidence="1 2">CCMP1102</strain>
    </source>
</reference>
<name>A0A1E7ETZ5_9STRA</name>
<keyword evidence="2" id="KW-1185">Reference proteome</keyword>
<evidence type="ECO:0000313" key="2">
    <source>
        <dbReference type="Proteomes" id="UP000095751"/>
    </source>
</evidence>